<dbReference type="GO" id="GO:0051287">
    <property type="term" value="F:NAD binding"/>
    <property type="evidence" value="ECO:0007669"/>
    <property type="project" value="InterPro"/>
</dbReference>
<dbReference type="Proteomes" id="UP000015354">
    <property type="component" value="Unassembled WGS sequence"/>
</dbReference>
<dbReference type="Gene3D" id="3.40.50.720">
    <property type="entry name" value="NAD(P)-binding Rossmann-like Domain"/>
    <property type="match status" value="2"/>
</dbReference>
<dbReference type="PANTHER" id="PTHR43333:SF1">
    <property type="entry name" value="D-ISOMER SPECIFIC 2-HYDROXYACID DEHYDROGENASE NAD-BINDING DOMAIN-CONTAINING PROTEIN"/>
    <property type="match status" value="1"/>
</dbReference>
<evidence type="ECO:0000313" key="5">
    <source>
        <dbReference type="EMBL" id="EPY27521.1"/>
    </source>
</evidence>
<feature type="domain" description="D-isomer specific 2-hydroxyacid dehydrogenase NAD-binding" evidence="4">
    <location>
        <begin position="120"/>
        <end position="296"/>
    </location>
</feature>
<dbReference type="PANTHER" id="PTHR43333">
    <property type="entry name" value="2-HACID_DH_C DOMAIN-CONTAINING PROTEIN"/>
    <property type="match status" value="1"/>
</dbReference>
<gene>
    <name evidence="5" type="ORF">STCU_05709</name>
</gene>
<protein>
    <submittedName>
        <fullName evidence="5">D-isomer specific 2-hydroxyacid dehydrogenase-protein</fullName>
    </submittedName>
</protein>
<dbReference type="GO" id="GO:0016491">
    <property type="term" value="F:oxidoreductase activity"/>
    <property type="evidence" value="ECO:0007669"/>
    <property type="project" value="UniProtKB-KW"/>
</dbReference>
<evidence type="ECO:0000313" key="6">
    <source>
        <dbReference type="Proteomes" id="UP000015354"/>
    </source>
</evidence>
<accession>S9VK97</accession>
<dbReference type="InterPro" id="IPR006140">
    <property type="entry name" value="D-isomer_DH_NAD-bd"/>
</dbReference>
<dbReference type="OrthoDB" id="418179at2759"/>
<organism evidence="5 6">
    <name type="scientific">Strigomonas culicis</name>
    <dbReference type="NCBI Taxonomy" id="28005"/>
    <lineage>
        <taxon>Eukaryota</taxon>
        <taxon>Discoba</taxon>
        <taxon>Euglenozoa</taxon>
        <taxon>Kinetoplastea</taxon>
        <taxon>Metakinetoplastina</taxon>
        <taxon>Trypanosomatida</taxon>
        <taxon>Trypanosomatidae</taxon>
        <taxon>Strigomonadinae</taxon>
        <taxon>Strigomonas</taxon>
    </lineage>
</organism>
<dbReference type="InterPro" id="IPR036291">
    <property type="entry name" value="NAD(P)-bd_dom_sf"/>
</dbReference>
<dbReference type="SUPFAM" id="SSF51735">
    <property type="entry name" value="NAD(P)-binding Rossmann-fold domains"/>
    <property type="match status" value="1"/>
</dbReference>
<dbReference type="EMBL" id="ATMH01005709">
    <property type="protein sequence ID" value="EPY27521.1"/>
    <property type="molecule type" value="Genomic_DNA"/>
</dbReference>
<comment type="caution">
    <text evidence="5">The sequence shown here is derived from an EMBL/GenBank/DDBJ whole genome shotgun (WGS) entry which is preliminary data.</text>
</comment>
<evidence type="ECO:0000259" key="4">
    <source>
        <dbReference type="Pfam" id="PF02826"/>
    </source>
</evidence>
<feature type="region of interest" description="Disordered" evidence="3">
    <location>
        <begin position="1"/>
        <end position="24"/>
    </location>
</feature>
<dbReference type="AlphaFoldDB" id="S9VK97"/>
<dbReference type="Pfam" id="PF02826">
    <property type="entry name" value="2-Hacid_dh_C"/>
    <property type="match status" value="1"/>
</dbReference>
<reference evidence="5 6" key="1">
    <citation type="journal article" date="2013" name="PLoS ONE">
        <title>Predicting the Proteins of Angomonas deanei, Strigomonas culicis and Their Respective Endosymbionts Reveals New Aspects of the Trypanosomatidae Family.</title>
        <authorList>
            <person name="Motta M.C."/>
            <person name="Martins A.C."/>
            <person name="de Souza S.S."/>
            <person name="Catta-Preta C.M."/>
            <person name="Silva R."/>
            <person name="Klein C.C."/>
            <person name="de Almeida L.G."/>
            <person name="de Lima Cunha O."/>
            <person name="Ciapina L.P."/>
            <person name="Brocchi M."/>
            <person name="Colabardini A.C."/>
            <person name="de Araujo Lima B."/>
            <person name="Machado C.R."/>
            <person name="de Almeida Soares C.M."/>
            <person name="Probst C.M."/>
            <person name="de Menezes C.B."/>
            <person name="Thompson C.E."/>
            <person name="Bartholomeu D.C."/>
            <person name="Gradia D.F."/>
            <person name="Pavoni D.P."/>
            <person name="Grisard E.C."/>
            <person name="Fantinatti-Garboggini F."/>
            <person name="Marchini F.K."/>
            <person name="Rodrigues-Luiz G.F."/>
            <person name="Wagner G."/>
            <person name="Goldman G.H."/>
            <person name="Fietto J.L."/>
            <person name="Elias M.C."/>
            <person name="Goldman M.H."/>
            <person name="Sagot M.F."/>
            <person name="Pereira M."/>
            <person name="Stoco P.H."/>
            <person name="de Mendonca-Neto R.P."/>
            <person name="Teixeira S.M."/>
            <person name="Maciel T.E."/>
            <person name="de Oliveira Mendes T.A."/>
            <person name="Urmenyi T.P."/>
            <person name="de Souza W."/>
            <person name="Schenkman S."/>
            <person name="de Vasconcelos A.T."/>
        </authorList>
    </citation>
    <scope>NUCLEOTIDE SEQUENCE [LARGE SCALE GENOMIC DNA]</scope>
</reference>
<proteinExistence type="predicted"/>
<sequence>MRAPVDDTDTSQDDGEEPERVTPAEKRAALAQLAAIRAQTDRKIILVIHIQLGYHILRFFLPEGDAAAAAKVVWVHSFSVGLDAYRLAEIEDRVRDILITNGRHSQSMALAEYVFYSIFYFNRLTWRQQQQQAARAWEPYDIEPLTGKRMVIFGYGDIGRAAAKMAAAFGVTVVGVRRRLPPPEEQQPDVAVVLITDAAAVAAALQSADFVVNTLPHTTDTDGYFHRDRFAQMKRTALYVNVGRGATQVDDDIAAVLQQGVIRGASLDVFGQEPLPTTSALYDVPPERLLMNPHAAARSADQIYALCGRITAIAEAAAAGKDLSSFSVNRVQWY</sequence>
<keyword evidence="1" id="KW-0560">Oxidoreductase</keyword>
<keyword evidence="2" id="KW-0520">NAD</keyword>
<feature type="compositionally biased region" description="Acidic residues" evidence="3">
    <location>
        <begin position="1"/>
        <end position="17"/>
    </location>
</feature>
<keyword evidence="6" id="KW-1185">Reference proteome</keyword>
<evidence type="ECO:0000256" key="1">
    <source>
        <dbReference type="ARBA" id="ARBA00023002"/>
    </source>
</evidence>
<name>S9VK97_9TRYP</name>
<evidence type="ECO:0000256" key="2">
    <source>
        <dbReference type="ARBA" id="ARBA00023027"/>
    </source>
</evidence>
<evidence type="ECO:0000256" key="3">
    <source>
        <dbReference type="SAM" id="MobiDB-lite"/>
    </source>
</evidence>